<sequence>MRTLWTIRAPPRRLSGPARRPRLWGNEIDFSPVVLAHWCCAWAAPAIMPRALAVTILTHVLLRRATGHVTEKGGTWRSRSLLKALSLALETLVTLLAISMRLSPIERDFIAASLFALLWRVWRPSPHEGNSIRSQTREAWPVPRYRLAAPSVWIDYLASTIGE</sequence>
<reference evidence="2" key="1">
    <citation type="submission" date="2017-02" db="EMBL/GenBank/DDBJ databases">
        <authorList>
            <person name="Varghese N."/>
            <person name="Submissions S."/>
        </authorList>
    </citation>
    <scope>NUCLEOTIDE SEQUENCE [LARGE SCALE GENOMIC DNA]</scope>
    <source>
        <strain evidence="2">R11H</strain>
    </source>
</reference>
<accession>A0A1T5EV24</accession>
<dbReference type="AlphaFoldDB" id="A0A1T5EV24"/>
<organism evidence="1 2">
    <name type="scientific">Sphingopyxis flava</name>
    <dbReference type="NCBI Taxonomy" id="1507287"/>
    <lineage>
        <taxon>Bacteria</taxon>
        <taxon>Pseudomonadati</taxon>
        <taxon>Pseudomonadota</taxon>
        <taxon>Alphaproteobacteria</taxon>
        <taxon>Sphingomonadales</taxon>
        <taxon>Sphingomonadaceae</taxon>
        <taxon>Sphingopyxis</taxon>
    </lineage>
</organism>
<evidence type="ECO:0000313" key="1">
    <source>
        <dbReference type="EMBL" id="SKB87741.1"/>
    </source>
</evidence>
<evidence type="ECO:0000313" key="2">
    <source>
        <dbReference type="Proteomes" id="UP000190044"/>
    </source>
</evidence>
<protein>
    <submittedName>
        <fullName evidence="1">Uncharacterized protein</fullName>
    </submittedName>
</protein>
<name>A0A1T5EV24_9SPHN</name>
<dbReference type="Proteomes" id="UP000190044">
    <property type="component" value="Unassembled WGS sequence"/>
</dbReference>
<gene>
    <name evidence="1" type="ORF">SAMN06295937_102512</name>
</gene>
<keyword evidence="2" id="KW-1185">Reference proteome</keyword>
<dbReference type="EMBL" id="FUYP01000025">
    <property type="protein sequence ID" value="SKB87741.1"/>
    <property type="molecule type" value="Genomic_DNA"/>
</dbReference>
<proteinExistence type="predicted"/>